<dbReference type="SMART" id="SM00052">
    <property type="entry name" value="EAL"/>
    <property type="match status" value="1"/>
</dbReference>
<dbReference type="PANTHER" id="PTHR33121">
    <property type="entry name" value="CYCLIC DI-GMP PHOSPHODIESTERASE PDEF"/>
    <property type="match status" value="1"/>
</dbReference>
<proteinExistence type="predicted"/>
<dbReference type="AlphaFoldDB" id="A0A919F5K0"/>
<sequence length="688" mass="75960">MQNGKDLTLRLMIVDDSGESAEGIVTHLRNSGIAVRPSRPQNAEDMATMLGGQIDLVLAARSLAIPMPALQQRIAASGKDVPLVLLADRIDEDEWVEAAAHGVRAIALRQRPEHLLAVVRREWADLLARRDLRRIEAQMRETERRCDALIASSRDPIAYVHEGMHIRANDAYLEMFGFESFEDVEGISLLDMIAPQHVEDFKQLLKSMSRGEPPPAQYKVDARTLEGGTFPATMEFATATYEGEACVQVVFRKREELDPELAREVEELRQRDAVTGLLNRPTFMMALENAVAQASRGGRQSGFLLIEPDHYARILPEIGLDSADALIAAMARYLASLLDEDVTVARFGENSFAVLMEGDYLRATTTAERVREAFARHVFAIGDRSVTVTVSIGGVQIGEKIASIGQVLKRGAECVRSCVELGGNGLDIFDPSAVDRAEEERIQRWLEQLRDALRGNGFLLHYQPVLNLQGEPLELYQGFLRLERNGELVPPSVFLDIAEEHGLIADIDLWVVERAIKAIGERQRAGHATHVMVRIGPESFANPRMLATIREQLAAQRVPGERLWLQVQESKVFTHLKNAQQFLAEVAAFGCKVGLEQFGSGLDSFQLLAHFRPSFLRLDRGISAEVASSKESQDKIREITGRAGSAGIVTVTEFVADAASISALFSAGVDYVQGDFVAPASPAMNFEF</sequence>
<feature type="domain" description="Response regulatory" evidence="2">
    <location>
        <begin position="10"/>
        <end position="123"/>
    </location>
</feature>
<dbReference type="RefSeq" id="WP_434028597.1">
    <property type="nucleotide sequence ID" value="NZ_BNBA01000004.1"/>
</dbReference>
<dbReference type="InterPro" id="IPR001633">
    <property type="entry name" value="EAL_dom"/>
</dbReference>
<dbReference type="InterPro" id="IPR050706">
    <property type="entry name" value="Cyclic-di-GMP_PDE-like"/>
</dbReference>
<protein>
    <submittedName>
        <fullName evidence="5">GGDEF-domain containing protein</fullName>
    </submittedName>
</protein>
<dbReference type="PROSITE" id="PS50883">
    <property type="entry name" value="EAL"/>
    <property type="match status" value="1"/>
</dbReference>
<comment type="caution">
    <text evidence="1">Lacks conserved residue(s) required for the propagation of feature annotation.</text>
</comment>
<dbReference type="PANTHER" id="PTHR33121:SF79">
    <property type="entry name" value="CYCLIC DI-GMP PHOSPHODIESTERASE PDED-RELATED"/>
    <property type="match status" value="1"/>
</dbReference>
<dbReference type="InterPro" id="IPR029787">
    <property type="entry name" value="Nucleotide_cyclase"/>
</dbReference>
<dbReference type="SUPFAM" id="SSF55785">
    <property type="entry name" value="PYP-like sensor domain (PAS domain)"/>
    <property type="match status" value="1"/>
</dbReference>
<dbReference type="Pfam" id="PF00563">
    <property type="entry name" value="EAL"/>
    <property type="match status" value="1"/>
</dbReference>
<feature type="domain" description="EAL" evidence="3">
    <location>
        <begin position="442"/>
        <end position="688"/>
    </location>
</feature>
<dbReference type="Gene3D" id="3.20.20.450">
    <property type="entry name" value="EAL domain"/>
    <property type="match status" value="1"/>
</dbReference>
<evidence type="ECO:0000259" key="4">
    <source>
        <dbReference type="PROSITE" id="PS50887"/>
    </source>
</evidence>
<keyword evidence="6" id="KW-1185">Reference proteome</keyword>
<dbReference type="SUPFAM" id="SSF55073">
    <property type="entry name" value="Nucleotide cyclase"/>
    <property type="match status" value="1"/>
</dbReference>
<evidence type="ECO:0000256" key="1">
    <source>
        <dbReference type="PROSITE-ProRule" id="PRU00169"/>
    </source>
</evidence>
<dbReference type="PROSITE" id="PS50110">
    <property type="entry name" value="RESPONSE_REGULATORY"/>
    <property type="match status" value="1"/>
</dbReference>
<dbReference type="NCBIfam" id="TIGR00229">
    <property type="entry name" value="sensory_box"/>
    <property type="match status" value="1"/>
</dbReference>
<dbReference type="CDD" id="cd01949">
    <property type="entry name" value="GGDEF"/>
    <property type="match status" value="1"/>
</dbReference>
<dbReference type="SMART" id="SM00267">
    <property type="entry name" value="GGDEF"/>
    <property type="match status" value="1"/>
</dbReference>
<comment type="caution">
    <text evidence="5">The sequence shown here is derived from an EMBL/GenBank/DDBJ whole genome shotgun (WGS) entry which is preliminary data.</text>
</comment>
<name>A0A919F5K0_9XANT</name>
<dbReference type="InterPro" id="IPR011006">
    <property type="entry name" value="CheY-like_superfamily"/>
</dbReference>
<accession>A0A919F5K0</accession>
<dbReference type="InterPro" id="IPR001789">
    <property type="entry name" value="Sig_transdc_resp-reg_receiver"/>
</dbReference>
<evidence type="ECO:0000259" key="3">
    <source>
        <dbReference type="PROSITE" id="PS50883"/>
    </source>
</evidence>
<dbReference type="CDD" id="cd01948">
    <property type="entry name" value="EAL"/>
    <property type="match status" value="1"/>
</dbReference>
<dbReference type="Gene3D" id="3.30.70.270">
    <property type="match status" value="1"/>
</dbReference>
<dbReference type="Proteomes" id="UP000623958">
    <property type="component" value="Unassembled WGS sequence"/>
</dbReference>
<dbReference type="GO" id="GO:0071111">
    <property type="term" value="F:cyclic-guanylate-specific phosphodiesterase activity"/>
    <property type="evidence" value="ECO:0007669"/>
    <property type="project" value="InterPro"/>
</dbReference>
<evidence type="ECO:0000313" key="5">
    <source>
        <dbReference type="EMBL" id="GHH48938.1"/>
    </source>
</evidence>
<dbReference type="SUPFAM" id="SSF141868">
    <property type="entry name" value="EAL domain-like"/>
    <property type="match status" value="1"/>
</dbReference>
<dbReference type="InterPro" id="IPR035919">
    <property type="entry name" value="EAL_sf"/>
</dbReference>
<dbReference type="GO" id="GO:0000160">
    <property type="term" value="P:phosphorelay signal transduction system"/>
    <property type="evidence" value="ECO:0007669"/>
    <property type="project" value="InterPro"/>
</dbReference>
<dbReference type="InterPro" id="IPR000014">
    <property type="entry name" value="PAS"/>
</dbReference>
<dbReference type="EMBL" id="BNBA01000004">
    <property type="protein sequence ID" value="GHH48938.1"/>
    <property type="molecule type" value="Genomic_DNA"/>
</dbReference>
<dbReference type="CDD" id="cd00130">
    <property type="entry name" value="PAS"/>
    <property type="match status" value="1"/>
</dbReference>
<evidence type="ECO:0000313" key="6">
    <source>
        <dbReference type="Proteomes" id="UP000623958"/>
    </source>
</evidence>
<dbReference type="PROSITE" id="PS50887">
    <property type="entry name" value="GGDEF"/>
    <property type="match status" value="1"/>
</dbReference>
<feature type="domain" description="GGDEF" evidence="4">
    <location>
        <begin position="299"/>
        <end position="431"/>
    </location>
</feature>
<gene>
    <name evidence="5" type="ORF">GCM10009090_07660</name>
</gene>
<dbReference type="SUPFAM" id="SSF52172">
    <property type="entry name" value="CheY-like"/>
    <property type="match status" value="1"/>
</dbReference>
<reference evidence="5" key="2">
    <citation type="submission" date="2020-09" db="EMBL/GenBank/DDBJ databases">
        <authorList>
            <person name="Sun Q."/>
            <person name="Ohkuma M."/>
        </authorList>
    </citation>
    <scope>NUCLEOTIDE SEQUENCE</scope>
    <source>
        <strain evidence="5">JCM 13306</strain>
    </source>
</reference>
<dbReference type="SMART" id="SM00091">
    <property type="entry name" value="PAS"/>
    <property type="match status" value="1"/>
</dbReference>
<dbReference type="Pfam" id="PF13426">
    <property type="entry name" value="PAS_9"/>
    <property type="match status" value="1"/>
</dbReference>
<dbReference type="Pfam" id="PF00990">
    <property type="entry name" value="GGDEF"/>
    <property type="match status" value="1"/>
</dbReference>
<dbReference type="Gene3D" id="3.30.450.20">
    <property type="entry name" value="PAS domain"/>
    <property type="match status" value="1"/>
</dbReference>
<dbReference type="InterPro" id="IPR043128">
    <property type="entry name" value="Rev_trsase/Diguanyl_cyclase"/>
</dbReference>
<dbReference type="NCBIfam" id="TIGR00254">
    <property type="entry name" value="GGDEF"/>
    <property type="match status" value="1"/>
</dbReference>
<dbReference type="InterPro" id="IPR035965">
    <property type="entry name" value="PAS-like_dom_sf"/>
</dbReference>
<dbReference type="InterPro" id="IPR000160">
    <property type="entry name" value="GGDEF_dom"/>
</dbReference>
<organism evidence="5 6">
    <name type="scientific">Xanthomonas boreopolis</name>
    <dbReference type="NCBI Taxonomy" id="86183"/>
    <lineage>
        <taxon>Bacteria</taxon>
        <taxon>Pseudomonadati</taxon>
        <taxon>Pseudomonadota</taxon>
        <taxon>Gammaproteobacteria</taxon>
        <taxon>Lysobacterales</taxon>
        <taxon>Lysobacteraceae</taxon>
        <taxon>Xanthomonas</taxon>
    </lineage>
</organism>
<reference evidence="5" key="1">
    <citation type="journal article" date="2014" name="Int. J. Syst. Evol. Microbiol.">
        <title>Complete genome sequence of Corynebacterium casei LMG S-19264T (=DSM 44701T), isolated from a smear-ripened cheese.</title>
        <authorList>
            <consortium name="US DOE Joint Genome Institute (JGI-PGF)"/>
            <person name="Walter F."/>
            <person name="Albersmeier A."/>
            <person name="Kalinowski J."/>
            <person name="Ruckert C."/>
        </authorList>
    </citation>
    <scope>NUCLEOTIDE SEQUENCE</scope>
    <source>
        <strain evidence="5">JCM 13306</strain>
    </source>
</reference>
<evidence type="ECO:0000259" key="2">
    <source>
        <dbReference type="PROSITE" id="PS50110"/>
    </source>
</evidence>